<dbReference type="PROSITE" id="PS50181">
    <property type="entry name" value="FBOX"/>
    <property type="match status" value="1"/>
</dbReference>
<proteinExistence type="predicted"/>
<reference evidence="2" key="2">
    <citation type="submission" date="2023-06" db="EMBL/GenBank/DDBJ databases">
        <authorList>
            <person name="Swenson N.G."/>
            <person name="Wegrzyn J.L."/>
            <person name="Mcevoy S.L."/>
        </authorList>
    </citation>
    <scope>NUCLEOTIDE SEQUENCE</scope>
    <source>
        <strain evidence="2">NS2018</strain>
        <tissue evidence="2">Leaf</tissue>
    </source>
</reference>
<dbReference type="InterPro" id="IPR036047">
    <property type="entry name" value="F-box-like_dom_sf"/>
</dbReference>
<evidence type="ECO:0000259" key="1">
    <source>
        <dbReference type="PROSITE" id="PS50181"/>
    </source>
</evidence>
<dbReference type="InterPro" id="IPR055411">
    <property type="entry name" value="LRR_FXL15/At3g58940/PEG3-like"/>
</dbReference>
<dbReference type="SUPFAM" id="SSF81383">
    <property type="entry name" value="F-box domain"/>
    <property type="match status" value="1"/>
</dbReference>
<dbReference type="SUPFAM" id="SSF52047">
    <property type="entry name" value="RNI-like"/>
    <property type="match status" value="1"/>
</dbReference>
<dbReference type="SMART" id="SM00579">
    <property type="entry name" value="FBD"/>
    <property type="match status" value="1"/>
</dbReference>
<dbReference type="InterPro" id="IPR006566">
    <property type="entry name" value="FBD"/>
</dbReference>
<evidence type="ECO:0000313" key="2">
    <source>
        <dbReference type="EMBL" id="KAK0584047.1"/>
    </source>
</evidence>
<dbReference type="InterPro" id="IPR001810">
    <property type="entry name" value="F-box_dom"/>
</dbReference>
<organism evidence="2 3">
    <name type="scientific">Acer saccharum</name>
    <name type="common">Sugar maple</name>
    <dbReference type="NCBI Taxonomy" id="4024"/>
    <lineage>
        <taxon>Eukaryota</taxon>
        <taxon>Viridiplantae</taxon>
        <taxon>Streptophyta</taxon>
        <taxon>Embryophyta</taxon>
        <taxon>Tracheophyta</taxon>
        <taxon>Spermatophyta</taxon>
        <taxon>Magnoliopsida</taxon>
        <taxon>eudicotyledons</taxon>
        <taxon>Gunneridae</taxon>
        <taxon>Pentapetalae</taxon>
        <taxon>rosids</taxon>
        <taxon>malvids</taxon>
        <taxon>Sapindales</taxon>
        <taxon>Sapindaceae</taxon>
        <taxon>Hippocastanoideae</taxon>
        <taxon>Acereae</taxon>
        <taxon>Acer</taxon>
    </lineage>
</organism>
<dbReference type="AlphaFoldDB" id="A0AA39RYG5"/>
<dbReference type="EMBL" id="JAUESC010000383">
    <property type="protein sequence ID" value="KAK0584047.1"/>
    <property type="molecule type" value="Genomic_DNA"/>
</dbReference>
<dbReference type="InterPro" id="IPR050232">
    <property type="entry name" value="FBL13/AtMIF1-like"/>
</dbReference>
<dbReference type="Proteomes" id="UP001168877">
    <property type="component" value="Unassembled WGS sequence"/>
</dbReference>
<dbReference type="Pfam" id="PF08387">
    <property type="entry name" value="FBD"/>
    <property type="match status" value="1"/>
</dbReference>
<sequence>MASKRLEKKTAGEDFISRLPDDVLAHILSRLDTKEAIKTSILSSRWKNQWTLVYNLYFNMPSHVIGEHRRIWLLKFVGFVLSRCQSKEIQDFELKDCYFLRDADLPRLREWMCFAIERNVHSLTLKVQIRMERPVIRIPQTILTCKNLVKLNLGNWDAVLDIPDSTVCFPSLKILSIFVEYPDMVLMQKLFQSCPVLEELTIDGHLKRNENALTYIIVVPTLKILKISLSMINKIDATAHKFVVKAPNLEFLYIADDSLVSFMVDETPFLSKVYLVGKFDVLLYDIHPTMNEAKHAMQLLRAVNHAKFLSLSIPMTGVLTRALEGNLPSFPNLIRLELGYDMFYHWVLLPDFLNNAPNLVVLILKKDMVYFDTDDRIVRHPFESKSLPPCLGFHVKIIQLKIKEGVDDELRLVEYFLKNCKVLQRLYVDYDFHYKLKKFQRQILKFPRSSPVCMIEFRNTKVKG</sequence>
<reference evidence="2" key="1">
    <citation type="journal article" date="2022" name="Plant J.">
        <title>Strategies of tolerance reflected in two North American maple genomes.</title>
        <authorList>
            <person name="McEvoy S.L."/>
            <person name="Sezen U.U."/>
            <person name="Trouern-Trend A."/>
            <person name="McMahon S.M."/>
            <person name="Schaberg P.G."/>
            <person name="Yang J."/>
            <person name="Wegrzyn J.L."/>
            <person name="Swenson N.G."/>
        </authorList>
    </citation>
    <scope>NUCLEOTIDE SEQUENCE</scope>
    <source>
        <strain evidence="2">NS2018</strain>
    </source>
</reference>
<evidence type="ECO:0000313" key="3">
    <source>
        <dbReference type="Proteomes" id="UP001168877"/>
    </source>
</evidence>
<dbReference type="Pfam" id="PF00646">
    <property type="entry name" value="F-box"/>
    <property type="match status" value="1"/>
</dbReference>
<comment type="caution">
    <text evidence="2">The sequence shown here is derived from an EMBL/GenBank/DDBJ whole genome shotgun (WGS) entry which is preliminary data.</text>
</comment>
<dbReference type="Pfam" id="PF24758">
    <property type="entry name" value="LRR_At5g56370"/>
    <property type="match status" value="1"/>
</dbReference>
<dbReference type="PANTHER" id="PTHR31900">
    <property type="entry name" value="F-BOX/RNI SUPERFAMILY PROTEIN-RELATED"/>
    <property type="match status" value="1"/>
</dbReference>
<name>A0AA39RYG5_ACESA</name>
<dbReference type="PANTHER" id="PTHR31900:SF34">
    <property type="entry name" value="EMB|CAB62440.1-RELATED"/>
    <property type="match status" value="1"/>
</dbReference>
<dbReference type="InterPro" id="IPR032675">
    <property type="entry name" value="LRR_dom_sf"/>
</dbReference>
<accession>A0AA39RYG5</accession>
<keyword evidence="3" id="KW-1185">Reference proteome</keyword>
<gene>
    <name evidence="2" type="ORF">LWI29_006924</name>
</gene>
<dbReference type="Gene3D" id="1.20.1280.50">
    <property type="match status" value="1"/>
</dbReference>
<feature type="domain" description="F-box" evidence="1">
    <location>
        <begin position="13"/>
        <end position="60"/>
    </location>
</feature>
<protein>
    <recommendedName>
        <fullName evidence="1">F-box domain-containing protein</fullName>
    </recommendedName>
</protein>
<dbReference type="CDD" id="cd22160">
    <property type="entry name" value="F-box_AtFBL13-like"/>
    <property type="match status" value="1"/>
</dbReference>
<dbReference type="Gene3D" id="3.80.10.10">
    <property type="entry name" value="Ribonuclease Inhibitor"/>
    <property type="match status" value="1"/>
</dbReference>
<dbReference type="InterPro" id="IPR053781">
    <property type="entry name" value="F-box_AtFBL13-like"/>
</dbReference>